<evidence type="ECO:0000313" key="1">
    <source>
        <dbReference type="EMBL" id="KAI3733629.1"/>
    </source>
</evidence>
<dbReference type="Proteomes" id="UP001055879">
    <property type="component" value="Linkage Group LG04"/>
</dbReference>
<sequence length="117" mass="12992">MVRNALLQSPILCPSYCFSIVGITIYVNWYRGSLVFPAAFVNGNNRDKQTLAKMGSIGSCVCGDIKRVQIFWTKYVGTLADDIMVGLDQPFYSECMFPGLVNGHFALSERRVPTTIS</sequence>
<keyword evidence="2" id="KW-1185">Reference proteome</keyword>
<reference evidence="2" key="1">
    <citation type="journal article" date="2022" name="Mol. Ecol. Resour.">
        <title>The genomes of chicory, endive, great burdock and yacon provide insights into Asteraceae palaeo-polyploidization history and plant inulin production.</title>
        <authorList>
            <person name="Fan W."/>
            <person name="Wang S."/>
            <person name="Wang H."/>
            <person name="Wang A."/>
            <person name="Jiang F."/>
            <person name="Liu H."/>
            <person name="Zhao H."/>
            <person name="Xu D."/>
            <person name="Zhang Y."/>
        </authorList>
    </citation>
    <scope>NUCLEOTIDE SEQUENCE [LARGE SCALE GENOMIC DNA]</scope>
    <source>
        <strain evidence="2">cv. Niubang</strain>
    </source>
</reference>
<evidence type="ECO:0000313" key="2">
    <source>
        <dbReference type="Proteomes" id="UP001055879"/>
    </source>
</evidence>
<accession>A0ACB9CH71</accession>
<protein>
    <submittedName>
        <fullName evidence="1">Uncharacterized protein</fullName>
    </submittedName>
</protein>
<comment type="caution">
    <text evidence="1">The sequence shown here is derived from an EMBL/GenBank/DDBJ whole genome shotgun (WGS) entry which is preliminary data.</text>
</comment>
<dbReference type="EMBL" id="CM042050">
    <property type="protein sequence ID" value="KAI3733629.1"/>
    <property type="molecule type" value="Genomic_DNA"/>
</dbReference>
<name>A0ACB9CH71_ARCLA</name>
<reference evidence="1 2" key="2">
    <citation type="journal article" date="2022" name="Mol. Ecol. Resour.">
        <title>The genomes of chicory, endive, great burdock and yacon provide insights into Asteraceae paleo-polyploidization history and plant inulin production.</title>
        <authorList>
            <person name="Fan W."/>
            <person name="Wang S."/>
            <person name="Wang H."/>
            <person name="Wang A."/>
            <person name="Jiang F."/>
            <person name="Liu H."/>
            <person name="Zhao H."/>
            <person name="Xu D."/>
            <person name="Zhang Y."/>
        </authorList>
    </citation>
    <scope>NUCLEOTIDE SEQUENCE [LARGE SCALE GENOMIC DNA]</scope>
    <source>
        <strain evidence="2">cv. Niubang</strain>
    </source>
</reference>
<proteinExistence type="predicted"/>
<gene>
    <name evidence="1" type="ORF">L6452_13077</name>
</gene>
<organism evidence="1 2">
    <name type="scientific">Arctium lappa</name>
    <name type="common">Greater burdock</name>
    <name type="synonym">Lappa major</name>
    <dbReference type="NCBI Taxonomy" id="4217"/>
    <lineage>
        <taxon>Eukaryota</taxon>
        <taxon>Viridiplantae</taxon>
        <taxon>Streptophyta</taxon>
        <taxon>Embryophyta</taxon>
        <taxon>Tracheophyta</taxon>
        <taxon>Spermatophyta</taxon>
        <taxon>Magnoliopsida</taxon>
        <taxon>eudicotyledons</taxon>
        <taxon>Gunneridae</taxon>
        <taxon>Pentapetalae</taxon>
        <taxon>asterids</taxon>
        <taxon>campanulids</taxon>
        <taxon>Asterales</taxon>
        <taxon>Asteraceae</taxon>
        <taxon>Carduoideae</taxon>
        <taxon>Cardueae</taxon>
        <taxon>Arctiinae</taxon>
        <taxon>Arctium</taxon>
    </lineage>
</organism>